<keyword evidence="3" id="KW-0812">Transmembrane</keyword>
<dbReference type="EMBL" id="CP046453">
    <property type="protein sequence ID" value="QGU03447.1"/>
    <property type="molecule type" value="Genomic_DNA"/>
</dbReference>
<evidence type="ECO:0000313" key="7">
    <source>
        <dbReference type="EMBL" id="QGU03447.1"/>
    </source>
</evidence>
<evidence type="ECO:0000259" key="6">
    <source>
        <dbReference type="Pfam" id="PF07732"/>
    </source>
</evidence>
<dbReference type="PANTHER" id="PTHR11709">
    <property type="entry name" value="MULTI-COPPER OXIDASE"/>
    <property type="match status" value="1"/>
</dbReference>
<feature type="domain" description="Plastocyanin-like" evidence="4">
    <location>
        <begin position="269"/>
        <end position="346"/>
    </location>
</feature>
<keyword evidence="8" id="KW-1185">Reference proteome</keyword>
<evidence type="ECO:0000256" key="3">
    <source>
        <dbReference type="SAM" id="Phobius"/>
    </source>
</evidence>
<proteinExistence type="predicted"/>
<keyword evidence="2" id="KW-0560">Oxidoreductase</keyword>
<dbReference type="Gene3D" id="2.60.40.420">
    <property type="entry name" value="Cupredoxins - blue copper proteins"/>
    <property type="match status" value="3"/>
</dbReference>
<dbReference type="Proteomes" id="UP000425178">
    <property type="component" value="Chromosome"/>
</dbReference>
<dbReference type="InterPro" id="IPR011706">
    <property type="entry name" value="Cu-oxidase_C"/>
</dbReference>
<dbReference type="RefSeq" id="WP_231587533.1">
    <property type="nucleotide sequence ID" value="NZ_CP046453.1"/>
</dbReference>
<gene>
    <name evidence="7" type="primary">cueO</name>
    <name evidence="7" type="ORF">CETAM_00770</name>
</gene>
<dbReference type="SUPFAM" id="SSF49503">
    <property type="entry name" value="Cupredoxins"/>
    <property type="match status" value="3"/>
</dbReference>
<feature type="transmembrane region" description="Helical" evidence="3">
    <location>
        <begin position="16"/>
        <end position="37"/>
    </location>
</feature>
<dbReference type="Pfam" id="PF00394">
    <property type="entry name" value="Cu-oxidase"/>
    <property type="match status" value="1"/>
</dbReference>
<keyword evidence="3" id="KW-1133">Transmembrane helix</keyword>
<dbReference type="InterPro" id="IPR001117">
    <property type="entry name" value="Cu-oxidase_2nd"/>
</dbReference>
<accession>A0A6B8VUU9</accession>
<dbReference type="InterPro" id="IPR011707">
    <property type="entry name" value="Cu-oxidase-like_N"/>
</dbReference>
<name>A0A6B8VUU9_9CORY</name>
<dbReference type="InterPro" id="IPR045087">
    <property type="entry name" value="Cu-oxidase_fam"/>
</dbReference>
<sequence length="543" mass="58321">MRQGHDPQWAMGWAGLWWLLLVIGGIILLAGLLLTLLRGKNPPPDQHSPSHPITRRQLLWWTVAGAGLAAAGAAGLWSERTGTVRGTFRPGAGTGSVTSPEVLSSARGLLEVELASAPASLRIGDRRATVWAYNGSLPGPTLSVKPGDTLRVHMVNGLDEPTNLHVHGLHVSPAGNGDNPFVTITPGDGFDYEFRIPPDHPPGTYWYHPHHHGHVADQLAAGLYGAIIVEDPEELPVARERILVISDLSLDARGNVAGVSPMEQMMGREGEMVLVNGQPFPTLTSAPGQRERWRIINACPSRYLKLSLEGQPWRLLARDQGRLTEPSEVRDVDLAPGNRVELLVETVGGTATLVTVPVDRGSMPGMMGRRSGSTAPVDLLRLEVTGEQASPLPTVPAGPARRDLRDETVSNRRTLDFGMGGMGGAGGMGGMPGGMMAFTIDGREFDADRTDSPVVAGAIEEWTLRNSSPMDHPVHLHVWPMQVVAGADGADAADPLWLDVVNVPAFGRVTVRIPFEDVSGRSVYHCHILDHEDLGMMGTVEVR</sequence>
<dbReference type="GO" id="GO:0005507">
    <property type="term" value="F:copper ion binding"/>
    <property type="evidence" value="ECO:0007669"/>
    <property type="project" value="InterPro"/>
</dbReference>
<dbReference type="Pfam" id="PF07732">
    <property type="entry name" value="Cu-oxidase_3"/>
    <property type="match status" value="1"/>
</dbReference>
<dbReference type="InterPro" id="IPR008972">
    <property type="entry name" value="Cupredoxin"/>
</dbReference>
<evidence type="ECO:0000313" key="8">
    <source>
        <dbReference type="Proteomes" id="UP000425178"/>
    </source>
</evidence>
<keyword evidence="3" id="KW-0472">Membrane</keyword>
<dbReference type="GO" id="GO:0016491">
    <property type="term" value="F:oxidoreductase activity"/>
    <property type="evidence" value="ECO:0007669"/>
    <property type="project" value="UniProtKB-KW"/>
</dbReference>
<dbReference type="PANTHER" id="PTHR11709:SF2">
    <property type="entry name" value="MULTICOPPER OXIDASE LPR1"/>
    <property type="match status" value="1"/>
</dbReference>
<organism evidence="7 8">
    <name type="scientific">Corynebacterium comes</name>
    <dbReference type="NCBI Taxonomy" id="2675218"/>
    <lineage>
        <taxon>Bacteria</taxon>
        <taxon>Bacillati</taxon>
        <taxon>Actinomycetota</taxon>
        <taxon>Actinomycetes</taxon>
        <taxon>Mycobacteriales</taxon>
        <taxon>Corynebacteriaceae</taxon>
        <taxon>Corynebacterium</taxon>
    </lineage>
</organism>
<protein>
    <submittedName>
        <fullName evidence="7">Blue copper oxidase CueO</fullName>
    </submittedName>
</protein>
<feature type="domain" description="Plastocyanin-like" evidence="5">
    <location>
        <begin position="439"/>
        <end position="542"/>
    </location>
</feature>
<dbReference type="AlphaFoldDB" id="A0A6B8VUU9"/>
<evidence type="ECO:0000259" key="5">
    <source>
        <dbReference type="Pfam" id="PF07731"/>
    </source>
</evidence>
<keyword evidence="1" id="KW-0479">Metal-binding</keyword>
<dbReference type="PROSITE" id="PS00080">
    <property type="entry name" value="MULTICOPPER_OXIDASE2"/>
    <property type="match status" value="1"/>
</dbReference>
<feature type="transmembrane region" description="Helical" evidence="3">
    <location>
        <begin position="58"/>
        <end position="77"/>
    </location>
</feature>
<dbReference type="InterPro" id="IPR002355">
    <property type="entry name" value="Cu_oxidase_Cu_BS"/>
</dbReference>
<feature type="domain" description="Plastocyanin-like" evidence="6">
    <location>
        <begin position="125"/>
        <end position="233"/>
    </location>
</feature>
<dbReference type="Pfam" id="PF07731">
    <property type="entry name" value="Cu-oxidase_2"/>
    <property type="match status" value="1"/>
</dbReference>
<reference evidence="7 8" key="1">
    <citation type="journal article" date="2021" name="Int. J. Syst. Evol. Microbiol.">
        <title>Classification of three corynebacterial strains isolated from a small paddock in North Rhine-Westphalia: proposal of &lt;i&gt;Corynebacterium kalinowskii&lt;/i&gt; sp. nov., &lt;i&gt;Corynebacterium comes&lt;/i&gt; sp. nov. and &lt;i&gt;Corynebacterium occultum&lt;/i&gt; sp. nov.</title>
        <authorList>
            <person name="Schaffert L."/>
            <person name="Ruwe M."/>
            <person name="Milse J."/>
            <person name="Hanuschka K."/>
            <person name="Ortseifen V."/>
            <person name="Droste J."/>
            <person name="Brandt D."/>
            <person name="Schl L."/>
            <person name="Kutter Y."/>
            <person name="Vinke S."/>
            <person name="Vieh P."/>
            <person name="Jacob L."/>
            <person name="L N.C."/>
            <person name="Schulte-Berndt E."/>
            <person name="Hain C."/>
            <person name="Linder M."/>
            <person name="Schmidt P."/>
            <person name="Wollenschl L."/>
            <person name="Luttermann T."/>
            <person name="Thieme E."/>
            <person name="Hassa J."/>
            <person name="Haak M."/>
            <person name="Wittchen M."/>
            <person name="Mentz A."/>
            <person name="Persicke M."/>
            <person name="Busche T."/>
            <person name="R C."/>
        </authorList>
    </citation>
    <scope>NUCLEOTIDE SEQUENCE [LARGE SCALE GENOMIC DNA]</scope>
    <source>
        <strain evidence="7 8">2019</strain>
    </source>
</reference>
<dbReference type="KEGG" id="ccoe:CETAM_00770"/>
<dbReference type="CDD" id="cd13900">
    <property type="entry name" value="CuRO_3_Tth-MCO_like"/>
    <property type="match status" value="1"/>
</dbReference>
<evidence type="ECO:0000259" key="4">
    <source>
        <dbReference type="Pfam" id="PF00394"/>
    </source>
</evidence>
<evidence type="ECO:0000256" key="2">
    <source>
        <dbReference type="ARBA" id="ARBA00023002"/>
    </source>
</evidence>
<evidence type="ECO:0000256" key="1">
    <source>
        <dbReference type="ARBA" id="ARBA00022723"/>
    </source>
</evidence>
<dbReference type="CDD" id="cd13881">
    <property type="entry name" value="CuRO_2_McoC_like"/>
    <property type="match status" value="1"/>
</dbReference>
<dbReference type="CDD" id="cd13853">
    <property type="entry name" value="CuRO_1_Tth-MCO_like"/>
    <property type="match status" value="1"/>
</dbReference>